<keyword evidence="2" id="KW-1185">Reference proteome</keyword>
<protein>
    <submittedName>
        <fullName evidence="1">Uncharacterized protein</fullName>
    </submittedName>
</protein>
<comment type="caution">
    <text evidence="1">The sequence shown here is derived from an EMBL/GenBank/DDBJ whole genome shotgun (WGS) entry which is preliminary data.</text>
</comment>
<evidence type="ECO:0000313" key="1">
    <source>
        <dbReference type="EMBL" id="CAK5124848.1"/>
    </source>
</evidence>
<reference evidence="1" key="1">
    <citation type="submission" date="2023-11" db="EMBL/GenBank/DDBJ databases">
        <authorList>
            <person name="Poullet M."/>
        </authorList>
    </citation>
    <scope>NUCLEOTIDE SEQUENCE</scope>
    <source>
        <strain evidence="1">E1834</strain>
    </source>
</reference>
<proteinExistence type="predicted"/>
<name>A0ACB1B6K8_MELEN</name>
<dbReference type="EMBL" id="CAVMJV010000205">
    <property type="protein sequence ID" value="CAK5124848.1"/>
    <property type="molecule type" value="Genomic_DNA"/>
</dbReference>
<organism evidence="1 2">
    <name type="scientific">Meloidogyne enterolobii</name>
    <name type="common">Root-knot nematode worm</name>
    <name type="synonym">Meloidogyne mayaguensis</name>
    <dbReference type="NCBI Taxonomy" id="390850"/>
    <lineage>
        <taxon>Eukaryota</taxon>
        <taxon>Metazoa</taxon>
        <taxon>Ecdysozoa</taxon>
        <taxon>Nematoda</taxon>
        <taxon>Chromadorea</taxon>
        <taxon>Rhabditida</taxon>
        <taxon>Tylenchina</taxon>
        <taxon>Tylenchomorpha</taxon>
        <taxon>Tylenchoidea</taxon>
        <taxon>Meloidogynidae</taxon>
        <taxon>Meloidogyninae</taxon>
        <taxon>Meloidogyne</taxon>
    </lineage>
</organism>
<accession>A0ACB1B6K8</accession>
<dbReference type="Proteomes" id="UP001497535">
    <property type="component" value="Unassembled WGS sequence"/>
</dbReference>
<evidence type="ECO:0000313" key="2">
    <source>
        <dbReference type="Proteomes" id="UP001497535"/>
    </source>
</evidence>
<gene>
    <name evidence="1" type="ORF">MENTE1834_LOCUS47865</name>
</gene>
<sequence length="50" mass="5748">MSSNGSIVPSNFLYSLYSIGYLYNCYFGDNFGLGCFALLSYSQTPYFYWL</sequence>